<sequence length="532" mass="56757">MNGQSDERGGRAAPDAPALDSLIGHKDISSSHPAVSNKASLAFMAQSALDLSNSGTGNSFPSSCSSSFASFATSTNTSGDGGDQRGNDPPQAPQAPQPPHKVYARSTASGNRCVRCIIHKKKCDGVRPVCGYCVSSRHHKYDCVYPQGNPTRRQLEDMRRQQTDTASGAGGQQNGDNNNSNMNTSAATASPSTTAQPARLTPPLYVRELSHHLSRMRQAHIAAAAADAREQAGNNPSNTLAGAPNAIIHPLAPHAMQPIPSMATRQQYMPPQMQVVQGMTGIQAQGVGLQCHTSQAAGFQASQAHCLPLRASGHPDQPAPSQSNLDPQPRIALDLNHSNAMARRRNRSPIPQRNAPRQGGLSHDLMPPPMFMSTNVVEIARQEFRLLPDGSLTFQPAINPAMIMTPIITATNNMTNSMGGQSPARFPEMNWGPHDVYTSDGGLNANPPHGDCTSETVIGQLDAPVRRAADAVEQGGQNESEDEEVASSSADEEEEEDGDDVDAEDGDEEQVGDDVDREEDEEHDEEMLHGDE</sequence>
<dbReference type="PROSITE" id="PS50048">
    <property type="entry name" value="ZN2_CY6_FUNGAL_2"/>
    <property type="match status" value="1"/>
</dbReference>
<reference evidence="7 8" key="1">
    <citation type="submission" date="2015-01" db="EMBL/GenBank/DDBJ databases">
        <title>The Genome Sequence of Exophiala xenobiotica CBS118157.</title>
        <authorList>
            <consortium name="The Broad Institute Genomics Platform"/>
            <person name="Cuomo C."/>
            <person name="de Hoog S."/>
            <person name="Gorbushina A."/>
            <person name="Stielow B."/>
            <person name="Teixiera M."/>
            <person name="Abouelleil A."/>
            <person name="Chapman S.B."/>
            <person name="Priest M."/>
            <person name="Young S.K."/>
            <person name="Wortman J."/>
            <person name="Nusbaum C."/>
            <person name="Birren B."/>
        </authorList>
    </citation>
    <scope>NUCLEOTIDE SEQUENCE [LARGE SCALE GENOMIC DNA]</scope>
    <source>
        <strain evidence="7 8">CBS 118157</strain>
    </source>
</reference>
<feature type="region of interest" description="Disordered" evidence="5">
    <location>
        <begin position="74"/>
        <end position="106"/>
    </location>
</feature>
<dbReference type="GO" id="GO:0008270">
    <property type="term" value="F:zinc ion binding"/>
    <property type="evidence" value="ECO:0007669"/>
    <property type="project" value="InterPro"/>
</dbReference>
<keyword evidence="8" id="KW-1185">Reference proteome</keyword>
<feature type="domain" description="Zn(2)-C6 fungal-type" evidence="6">
    <location>
        <begin position="112"/>
        <end position="145"/>
    </location>
</feature>
<dbReference type="CDD" id="cd00067">
    <property type="entry name" value="GAL4"/>
    <property type="match status" value="1"/>
</dbReference>
<dbReference type="SUPFAM" id="SSF57701">
    <property type="entry name" value="Zn2/Cys6 DNA-binding domain"/>
    <property type="match status" value="1"/>
</dbReference>
<evidence type="ECO:0000256" key="2">
    <source>
        <dbReference type="ARBA" id="ARBA00023125"/>
    </source>
</evidence>
<evidence type="ECO:0000259" key="6">
    <source>
        <dbReference type="PROSITE" id="PS50048"/>
    </source>
</evidence>
<dbReference type="Gene3D" id="4.10.240.10">
    <property type="entry name" value="Zn(2)-C6 fungal-type DNA-binding domain"/>
    <property type="match status" value="1"/>
</dbReference>
<evidence type="ECO:0000256" key="5">
    <source>
        <dbReference type="SAM" id="MobiDB-lite"/>
    </source>
</evidence>
<feature type="compositionally biased region" description="Basic and acidic residues" evidence="5">
    <location>
        <begin position="153"/>
        <end position="162"/>
    </location>
</feature>
<keyword evidence="1" id="KW-0805">Transcription regulation</keyword>
<evidence type="ECO:0000313" key="8">
    <source>
        <dbReference type="Proteomes" id="UP000054342"/>
    </source>
</evidence>
<feature type="region of interest" description="Disordered" evidence="5">
    <location>
        <begin position="146"/>
        <end position="199"/>
    </location>
</feature>
<feature type="region of interest" description="Disordered" evidence="5">
    <location>
        <begin position="468"/>
        <end position="532"/>
    </location>
</feature>
<feature type="compositionally biased region" description="Low complexity" evidence="5">
    <location>
        <begin position="174"/>
        <end position="196"/>
    </location>
</feature>
<feature type="compositionally biased region" description="Pro residues" evidence="5">
    <location>
        <begin position="90"/>
        <end position="99"/>
    </location>
</feature>
<dbReference type="RefSeq" id="XP_013310447.1">
    <property type="nucleotide sequence ID" value="XM_013454993.1"/>
</dbReference>
<name>A0A0D2E2Z1_9EURO</name>
<feature type="compositionally biased region" description="Acidic residues" evidence="5">
    <location>
        <begin position="479"/>
        <end position="525"/>
    </location>
</feature>
<dbReference type="Proteomes" id="UP000054342">
    <property type="component" value="Unassembled WGS sequence"/>
</dbReference>
<feature type="region of interest" description="Disordered" evidence="5">
    <location>
        <begin position="433"/>
        <end position="455"/>
    </location>
</feature>
<accession>A0A0D2E2Z1</accession>
<dbReference type="GO" id="GO:0003677">
    <property type="term" value="F:DNA binding"/>
    <property type="evidence" value="ECO:0007669"/>
    <property type="project" value="UniProtKB-KW"/>
</dbReference>
<evidence type="ECO:0000313" key="7">
    <source>
        <dbReference type="EMBL" id="KIW49863.1"/>
    </source>
</evidence>
<evidence type="ECO:0000256" key="4">
    <source>
        <dbReference type="ARBA" id="ARBA00023242"/>
    </source>
</evidence>
<keyword evidence="3" id="KW-0804">Transcription</keyword>
<keyword evidence="4" id="KW-0539">Nucleus</keyword>
<keyword evidence="2" id="KW-0238">DNA-binding</keyword>
<dbReference type="GeneID" id="25333412"/>
<dbReference type="EMBL" id="KN847323">
    <property type="protein sequence ID" value="KIW49863.1"/>
    <property type="molecule type" value="Genomic_DNA"/>
</dbReference>
<feature type="compositionally biased region" description="Basic and acidic residues" evidence="5">
    <location>
        <begin position="1"/>
        <end position="10"/>
    </location>
</feature>
<dbReference type="OrthoDB" id="10261408at2759"/>
<evidence type="ECO:0000256" key="1">
    <source>
        <dbReference type="ARBA" id="ARBA00023015"/>
    </source>
</evidence>
<feature type="region of interest" description="Disordered" evidence="5">
    <location>
        <begin position="342"/>
        <end position="368"/>
    </location>
</feature>
<feature type="region of interest" description="Disordered" evidence="5">
    <location>
        <begin position="1"/>
        <end position="36"/>
    </location>
</feature>
<gene>
    <name evidence="7" type="ORF">PV05_11504</name>
</gene>
<dbReference type="GO" id="GO:0000981">
    <property type="term" value="F:DNA-binding transcription factor activity, RNA polymerase II-specific"/>
    <property type="evidence" value="ECO:0007669"/>
    <property type="project" value="InterPro"/>
</dbReference>
<proteinExistence type="predicted"/>
<dbReference type="AlphaFoldDB" id="A0A0D2E2Z1"/>
<dbReference type="InterPro" id="IPR036864">
    <property type="entry name" value="Zn2-C6_fun-type_DNA-bd_sf"/>
</dbReference>
<evidence type="ECO:0000256" key="3">
    <source>
        <dbReference type="ARBA" id="ARBA00023163"/>
    </source>
</evidence>
<dbReference type="InterPro" id="IPR001138">
    <property type="entry name" value="Zn2Cys6_DnaBD"/>
</dbReference>
<protein>
    <recommendedName>
        <fullName evidence="6">Zn(2)-C6 fungal-type domain-containing protein</fullName>
    </recommendedName>
</protein>
<organism evidence="7 8">
    <name type="scientific">Exophiala xenobiotica</name>
    <dbReference type="NCBI Taxonomy" id="348802"/>
    <lineage>
        <taxon>Eukaryota</taxon>
        <taxon>Fungi</taxon>
        <taxon>Dikarya</taxon>
        <taxon>Ascomycota</taxon>
        <taxon>Pezizomycotina</taxon>
        <taxon>Eurotiomycetes</taxon>
        <taxon>Chaetothyriomycetidae</taxon>
        <taxon>Chaetothyriales</taxon>
        <taxon>Herpotrichiellaceae</taxon>
        <taxon>Exophiala</taxon>
    </lineage>
</organism>
<dbReference type="HOGENOM" id="CLU_634652_0_0_1"/>